<dbReference type="AlphaFoldDB" id="A0AAN6DQF2"/>
<dbReference type="EMBL" id="MU404357">
    <property type="protein sequence ID" value="KAI1610965.1"/>
    <property type="molecule type" value="Genomic_DNA"/>
</dbReference>
<proteinExistence type="predicted"/>
<dbReference type="PANTHER" id="PTHR42791:SF1">
    <property type="entry name" value="N-ACETYLTRANSFERASE DOMAIN-CONTAINING PROTEIN"/>
    <property type="match status" value="1"/>
</dbReference>
<evidence type="ECO:0000313" key="1">
    <source>
        <dbReference type="EMBL" id="KAI1610965.1"/>
    </source>
</evidence>
<dbReference type="InterPro" id="IPR016181">
    <property type="entry name" value="Acyl_CoA_acyltransferase"/>
</dbReference>
<protein>
    <recommendedName>
        <fullName evidence="3">N-acetyltransferase domain-containing protein</fullName>
    </recommendedName>
</protein>
<gene>
    <name evidence="1" type="ORF">EDD36DRAFT_308461</name>
</gene>
<sequence>MSLPLSAATSMLDATVLHETRSSPAEKGAPTTTTNDGVRIVAPHEYKEAAACLAEAFRFDKIVRYAIDTPDHEHLSDEERFQLHKSCLEYVTYAHCLQGLVLTVGQNYDCVALWLPPGKNIDDWITILRSGMWRLSYKLSKEGRTRFFDEFLPLLHETKLEILGERDNNSWYLNYVGTKPESRCKGFAKKAIQHVTKLADVHAQPCYLESSHDINLIIYGKLGFELRKQIYLKRADGHDLRMDVMVREPASVYKENASSALMKSG</sequence>
<name>A0AAN6DQF2_9EURO</name>
<dbReference type="Proteomes" id="UP001203852">
    <property type="component" value="Unassembled WGS sequence"/>
</dbReference>
<reference evidence="1" key="1">
    <citation type="journal article" date="2022" name="bioRxiv">
        <title>Deciphering the potential niche of two novel black yeast fungi from a biological soil crust based on their genomes, phenotypes, and melanin regulation.</title>
        <authorList>
            <consortium name="DOE Joint Genome Institute"/>
            <person name="Carr E.C."/>
            <person name="Barton Q."/>
            <person name="Grambo S."/>
            <person name="Sullivan M."/>
            <person name="Renfro C.M."/>
            <person name="Kuo A."/>
            <person name="Pangilinan J."/>
            <person name="Lipzen A."/>
            <person name="Keymanesh K."/>
            <person name="Savage E."/>
            <person name="Barry K."/>
            <person name="Grigoriev I.V."/>
            <person name="Riekhof W.R."/>
            <person name="Harris S.S."/>
        </authorList>
    </citation>
    <scope>NUCLEOTIDE SEQUENCE</scope>
    <source>
        <strain evidence="1">JF 03-4F</strain>
    </source>
</reference>
<evidence type="ECO:0000313" key="2">
    <source>
        <dbReference type="Proteomes" id="UP001203852"/>
    </source>
</evidence>
<dbReference type="InterPro" id="IPR052523">
    <property type="entry name" value="Trichothecene_AcTrans"/>
</dbReference>
<accession>A0AAN6DQF2</accession>
<organism evidence="1 2">
    <name type="scientific">Exophiala viscosa</name>
    <dbReference type="NCBI Taxonomy" id="2486360"/>
    <lineage>
        <taxon>Eukaryota</taxon>
        <taxon>Fungi</taxon>
        <taxon>Dikarya</taxon>
        <taxon>Ascomycota</taxon>
        <taxon>Pezizomycotina</taxon>
        <taxon>Eurotiomycetes</taxon>
        <taxon>Chaetothyriomycetidae</taxon>
        <taxon>Chaetothyriales</taxon>
        <taxon>Herpotrichiellaceae</taxon>
        <taxon>Exophiala</taxon>
    </lineage>
</organism>
<dbReference type="Gene3D" id="3.40.630.30">
    <property type="match status" value="1"/>
</dbReference>
<dbReference type="PANTHER" id="PTHR42791">
    <property type="entry name" value="GNAT FAMILY ACETYLTRANSFERASE"/>
    <property type="match status" value="1"/>
</dbReference>
<dbReference type="SUPFAM" id="SSF55729">
    <property type="entry name" value="Acyl-CoA N-acyltransferases (Nat)"/>
    <property type="match status" value="1"/>
</dbReference>
<evidence type="ECO:0008006" key="3">
    <source>
        <dbReference type="Google" id="ProtNLM"/>
    </source>
</evidence>
<keyword evidence="2" id="KW-1185">Reference proteome</keyword>
<comment type="caution">
    <text evidence="1">The sequence shown here is derived from an EMBL/GenBank/DDBJ whole genome shotgun (WGS) entry which is preliminary data.</text>
</comment>